<dbReference type="InterPro" id="IPR025339">
    <property type="entry name" value="DUF4245"/>
</dbReference>
<proteinExistence type="predicted"/>
<dbReference type="Pfam" id="PF14030">
    <property type="entry name" value="DUF4245"/>
    <property type="match status" value="1"/>
</dbReference>
<evidence type="ECO:0000313" key="4">
    <source>
        <dbReference type="Proteomes" id="UP001597260"/>
    </source>
</evidence>
<accession>A0ABW3YGH5</accession>
<gene>
    <name evidence="3" type="ORF">ACFQ4H_20510</name>
</gene>
<reference evidence="4" key="1">
    <citation type="journal article" date="2019" name="Int. J. Syst. Evol. Microbiol.">
        <title>The Global Catalogue of Microorganisms (GCM) 10K type strain sequencing project: providing services to taxonomists for standard genome sequencing and annotation.</title>
        <authorList>
            <consortium name="The Broad Institute Genomics Platform"/>
            <consortium name="The Broad Institute Genome Sequencing Center for Infectious Disease"/>
            <person name="Wu L."/>
            <person name="Ma J."/>
        </authorList>
    </citation>
    <scope>NUCLEOTIDE SEQUENCE [LARGE SCALE GENOMIC DNA]</scope>
    <source>
        <strain evidence="4">JCM 31037</strain>
    </source>
</reference>
<keyword evidence="2" id="KW-1133">Transmembrane helix</keyword>
<dbReference type="EMBL" id="JBHTMP010000032">
    <property type="protein sequence ID" value="MFD1323476.1"/>
    <property type="molecule type" value="Genomic_DNA"/>
</dbReference>
<sequence length="217" mass="22943">MAKLTLVRGTGGPDRGNEPSCEDGYVDLAQPAGRTQDDQTVDASAVDSRRSQRSAKDMAISMLVLLVPIALLLGFYRVFLGGDQPVVVDPAPAIAQARSANAFPVVEPTGLGSEWRTVSASFRRADDGATLRIGYLSPDGRGVQLVQSNVPAERLIPTELAASGQAQGAVELAGRSWQRYPARSGERALVLLEPTRTVIVVGAAPESELHDLARSLA</sequence>
<organism evidence="3 4">
    <name type="scientific">Micromonospora sonneratiae</name>
    <dbReference type="NCBI Taxonomy" id="1184706"/>
    <lineage>
        <taxon>Bacteria</taxon>
        <taxon>Bacillati</taxon>
        <taxon>Actinomycetota</taxon>
        <taxon>Actinomycetes</taxon>
        <taxon>Micromonosporales</taxon>
        <taxon>Micromonosporaceae</taxon>
        <taxon>Micromonospora</taxon>
    </lineage>
</organism>
<keyword evidence="4" id="KW-1185">Reference proteome</keyword>
<feature type="region of interest" description="Disordered" evidence="1">
    <location>
        <begin position="1"/>
        <end position="50"/>
    </location>
</feature>
<dbReference type="Proteomes" id="UP001597260">
    <property type="component" value="Unassembled WGS sequence"/>
</dbReference>
<name>A0ABW3YGH5_9ACTN</name>
<evidence type="ECO:0000256" key="2">
    <source>
        <dbReference type="SAM" id="Phobius"/>
    </source>
</evidence>
<keyword evidence="2" id="KW-0812">Transmembrane</keyword>
<feature type="transmembrane region" description="Helical" evidence="2">
    <location>
        <begin position="58"/>
        <end position="79"/>
    </location>
</feature>
<evidence type="ECO:0000313" key="3">
    <source>
        <dbReference type="EMBL" id="MFD1323476.1"/>
    </source>
</evidence>
<evidence type="ECO:0000256" key="1">
    <source>
        <dbReference type="SAM" id="MobiDB-lite"/>
    </source>
</evidence>
<protein>
    <submittedName>
        <fullName evidence="3">DUF4245 domain-containing protein</fullName>
    </submittedName>
</protein>
<comment type="caution">
    <text evidence="3">The sequence shown here is derived from an EMBL/GenBank/DDBJ whole genome shotgun (WGS) entry which is preliminary data.</text>
</comment>
<keyword evidence="2" id="KW-0472">Membrane</keyword>